<keyword evidence="8 19" id="KW-0679">Respiratory chain</keyword>
<keyword evidence="18 19" id="KW-0472">Membrane</keyword>
<evidence type="ECO:0000313" key="23">
    <source>
        <dbReference type="Proteomes" id="UP001596114"/>
    </source>
</evidence>
<comment type="cofactor">
    <cofactor evidence="19">
        <name>heme c</name>
        <dbReference type="ChEBI" id="CHEBI:61717"/>
    </cofactor>
    <text evidence="19">Binds 2 heme C groups per subunit.</text>
</comment>
<dbReference type="InterPro" id="IPR050597">
    <property type="entry name" value="Cytochrome_c_Oxidase_Subunit"/>
</dbReference>
<keyword evidence="15 19" id="KW-0560">Oxidoreductase</keyword>
<comment type="caution">
    <text evidence="22">The sequence shown here is derived from an EMBL/GenBank/DDBJ whole genome shotgun (WGS) entry which is preliminary data.</text>
</comment>
<evidence type="ECO:0000256" key="10">
    <source>
        <dbReference type="ARBA" id="ARBA00022723"/>
    </source>
</evidence>
<dbReference type="InterPro" id="IPR009056">
    <property type="entry name" value="Cyt_c-like_dom"/>
</dbReference>
<keyword evidence="23" id="KW-1185">Reference proteome</keyword>
<feature type="domain" description="Cytochrome c" evidence="21">
    <location>
        <begin position="214"/>
        <end position="294"/>
    </location>
</feature>
<dbReference type="InterPro" id="IPR032858">
    <property type="entry name" value="CcoP_N"/>
</dbReference>
<evidence type="ECO:0000256" key="14">
    <source>
        <dbReference type="ARBA" id="ARBA00022989"/>
    </source>
</evidence>
<evidence type="ECO:0000256" key="11">
    <source>
        <dbReference type="ARBA" id="ARBA00022737"/>
    </source>
</evidence>
<accession>A0ABW0QN37</accession>
<keyword evidence="12 19" id="KW-0375">Hydrogen ion transport</keyword>
<keyword evidence="6 19" id="KW-0997">Cell inner membrane</keyword>
<evidence type="ECO:0000256" key="18">
    <source>
        <dbReference type="ARBA" id="ARBA00023136"/>
    </source>
</evidence>
<comment type="subcellular location">
    <subcellularLocation>
        <location evidence="1 19">Cell inner membrane</location>
    </subcellularLocation>
</comment>
<evidence type="ECO:0000313" key="22">
    <source>
        <dbReference type="EMBL" id="MFC5526198.1"/>
    </source>
</evidence>
<protein>
    <recommendedName>
        <fullName evidence="19">Cbb3-type cytochrome c oxidase subunit</fullName>
    </recommendedName>
</protein>
<dbReference type="SUPFAM" id="SSF46626">
    <property type="entry name" value="Cytochrome c"/>
    <property type="match status" value="2"/>
</dbReference>
<feature type="transmembrane region" description="Helical" evidence="20">
    <location>
        <begin position="59"/>
        <end position="78"/>
    </location>
</feature>
<keyword evidence="14 20" id="KW-1133">Transmembrane helix</keyword>
<evidence type="ECO:0000256" key="12">
    <source>
        <dbReference type="ARBA" id="ARBA00022781"/>
    </source>
</evidence>
<feature type="domain" description="Cytochrome c" evidence="21">
    <location>
        <begin position="127"/>
        <end position="207"/>
    </location>
</feature>
<name>A0ABW0QN37_9GAMM</name>
<evidence type="ECO:0000256" key="16">
    <source>
        <dbReference type="ARBA" id="ARBA00023004"/>
    </source>
</evidence>
<evidence type="ECO:0000256" key="17">
    <source>
        <dbReference type="ARBA" id="ARBA00023065"/>
    </source>
</evidence>
<evidence type="ECO:0000256" key="5">
    <source>
        <dbReference type="ARBA" id="ARBA00022475"/>
    </source>
</evidence>
<dbReference type="Gene3D" id="6.10.280.130">
    <property type="match status" value="1"/>
</dbReference>
<keyword evidence="7 19" id="KW-0349">Heme</keyword>
<dbReference type="RefSeq" id="WP_377319739.1">
    <property type="nucleotide sequence ID" value="NZ_JBHSNF010000002.1"/>
</dbReference>
<dbReference type="EMBL" id="JBHSNF010000002">
    <property type="protein sequence ID" value="MFC5526198.1"/>
    <property type="molecule type" value="Genomic_DNA"/>
</dbReference>
<organism evidence="22 23">
    <name type="scientific">Rhodanobacter ginsengisoli</name>
    <dbReference type="NCBI Taxonomy" id="418646"/>
    <lineage>
        <taxon>Bacteria</taxon>
        <taxon>Pseudomonadati</taxon>
        <taxon>Pseudomonadota</taxon>
        <taxon>Gammaproteobacteria</taxon>
        <taxon>Lysobacterales</taxon>
        <taxon>Rhodanobacteraceae</taxon>
        <taxon>Rhodanobacter</taxon>
    </lineage>
</organism>
<dbReference type="PRINTS" id="PR00605">
    <property type="entry name" value="CYTCHROMECIC"/>
</dbReference>
<keyword evidence="16 19" id="KW-0408">Iron</keyword>
<dbReference type="InterPro" id="IPR004678">
    <property type="entry name" value="Cyt_c_oxidase_cbb3_su3"/>
</dbReference>
<evidence type="ECO:0000256" key="6">
    <source>
        <dbReference type="ARBA" id="ARBA00022519"/>
    </source>
</evidence>
<evidence type="ECO:0000256" key="19">
    <source>
        <dbReference type="PIRNR" id="PIRNR000006"/>
    </source>
</evidence>
<feature type="transmembrane region" description="Helical" evidence="20">
    <location>
        <begin position="7"/>
        <end position="26"/>
    </location>
</feature>
<keyword evidence="4 19" id="KW-0813">Transport</keyword>
<keyword evidence="5 19" id="KW-1003">Cell membrane</keyword>
<evidence type="ECO:0000256" key="7">
    <source>
        <dbReference type="ARBA" id="ARBA00022617"/>
    </source>
</evidence>
<keyword evidence="9 20" id="KW-0812">Transmembrane</keyword>
<keyword evidence="10 19" id="KW-0479">Metal-binding</keyword>
<reference evidence="23" key="1">
    <citation type="journal article" date="2019" name="Int. J. Syst. Evol. Microbiol.">
        <title>The Global Catalogue of Microorganisms (GCM) 10K type strain sequencing project: providing services to taxonomists for standard genome sequencing and annotation.</title>
        <authorList>
            <consortium name="The Broad Institute Genomics Platform"/>
            <consortium name="The Broad Institute Genome Sequencing Center for Infectious Disease"/>
            <person name="Wu L."/>
            <person name="Ma J."/>
        </authorList>
    </citation>
    <scope>NUCLEOTIDE SEQUENCE [LARGE SCALE GENOMIC DNA]</scope>
    <source>
        <strain evidence="23">CGMCC 1.16619</strain>
    </source>
</reference>
<gene>
    <name evidence="22" type="primary">ccoP</name>
    <name evidence="22" type="ORF">ACFPPA_10635</name>
</gene>
<dbReference type="Pfam" id="PF14715">
    <property type="entry name" value="FixP_N"/>
    <property type="match status" value="1"/>
</dbReference>
<dbReference type="Pfam" id="PF13442">
    <property type="entry name" value="Cytochrome_CBB3"/>
    <property type="match status" value="2"/>
</dbReference>
<dbReference type="InterPro" id="IPR038414">
    <property type="entry name" value="CcoP_N_sf"/>
</dbReference>
<comment type="function">
    <text evidence="19">C-type cytochrome. Part of the cbb3-type cytochrome c oxidase complex.</text>
</comment>
<dbReference type="InterPro" id="IPR036909">
    <property type="entry name" value="Cyt_c-like_dom_sf"/>
</dbReference>
<dbReference type="Gene3D" id="1.10.760.10">
    <property type="entry name" value="Cytochrome c-like domain"/>
    <property type="match status" value="2"/>
</dbReference>
<comment type="subunit">
    <text evidence="19">Component of the cbb3-type cytochrome c oxidase.</text>
</comment>
<dbReference type="PANTHER" id="PTHR33751:SF1">
    <property type="entry name" value="CBB3-TYPE CYTOCHROME C OXIDASE SUBUNIT FIXP"/>
    <property type="match status" value="1"/>
</dbReference>
<dbReference type="PANTHER" id="PTHR33751">
    <property type="entry name" value="CBB3-TYPE CYTOCHROME C OXIDASE SUBUNIT FIXP"/>
    <property type="match status" value="1"/>
</dbReference>
<evidence type="ECO:0000256" key="8">
    <source>
        <dbReference type="ARBA" id="ARBA00022660"/>
    </source>
</evidence>
<evidence type="ECO:0000256" key="3">
    <source>
        <dbReference type="ARBA" id="ARBA00006113"/>
    </source>
</evidence>
<evidence type="ECO:0000256" key="2">
    <source>
        <dbReference type="ARBA" id="ARBA00004673"/>
    </source>
</evidence>
<evidence type="ECO:0000256" key="20">
    <source>
        <dbReference type="SAM" id="Phobius"/>
    </source>
</evidence>
<dbReference type="PIRSF" id="PIRSF000006">
    <property type="entry name" value="Cbb3-Cox_fixP"/>
    <property type="match status" value="1"/>
</dbReference>
<evidence type="ECO:0000256" key="13">
    <source>
        <dbReference type="ARBA" id="ARBA00022982"/>
    </source>
</evidence>
<keyword evidence="13 19" id="KW-0249">Electron transport</keyword>
<evidence type="ECO:0000256" key="4">
    <source>
        <dbReference type="ARBA" id="ARBA00022448"/>
    </source>
</evidence>
<dbReference type="NCBIfam" id="TIGR00782">
    <property type="entry name" value="ccoP"/>
    <property type="match status" value="1"/>
</dbReference>
<evidence type="ECO:0000256" key="15">
    <source>
        <dbReference type="ARBA" id="ARBA00023002"/>
    </source>
</evidence>
<dbReference type="PROSITE" id="PS51007">
    <property type="entry name" value="CYTC"/>
    <property type="match status" value="2"/>
</dbReference>
<evidence type="ECO:0000256" key="9">
    <source>
        <dbReference type="ARBA" id="ARBA00022692"/>
    </source>
</evidence>
<evidence type="ECO:0000259" key="21">
    <source>
        <dbReference type="PROSITE" id="PS51007"/>
    </source>
</evidence>
<keyword evidence="11" id="KW-0677">Repeat</keyword>
<keyword evidence="17 19" id="KW-0406">Ion transport</keyword>
<dbReference type="Proteomes" id="UP001596114">
    <property type="component" value="Unassembled WGS sequence"/>
</dbReference>
<dbReference type="InterPro" id="IPR008168">
    <property type="entry name" value="Cyt_C_IC"/>
</dbReference>
<comment type="similarity">
    <text evidence="3 19">Belongs to the CcoP / FixP family.</text>
</comment>
<comment type="pathway">
    <text evidence="2 19">Energy metabolism; oxidative phosphorylation.</text>
</comment>
<proteinExistence type="inferred from homology"/>
<sequence length="302" mass="32577">MSSGWSLWVMFLVVLNLGITFFLYLWGPRVKIPTLPDGTSGHVWAHGTLREGIRPLPRWWLALSGAMFIAGVAYLALFPGFGGFKGLLGWTSHGKLARDVAANGVKLDELMKRFSLYPVEQLAGDPEAQQLGTVLFRDNCAACHGREAKGNVLLGAPDLTDNDWLYGGDGKAITTSIHDGRAGVMPPWSSLGEDNVKNLAQYVLSLSGSPHDQARAAAAKPLFATCAACHGAEGKGNQALGAPNLTDHIWLHGGSVADIEETIRNGRQGHMPVWSPRLSDEQIHVVAAYVYHLSHPDDAARQ</sequence>
<evidence type="ECO:0000256" key="1">
    <source>
        <dbReference type="ARBA" id="ARBA00004533"/>
    </source>
</evidence>